<evidence type="ECO:0000313" key="9">
    <source>
        <dbReference type="Proteomes" id="UP000777784"/>
    </source>
</evidence>
<dbReference type="InterPro" id="IPR013783">
    <property type="entry name" value="Ig-like_fold"/>
</dbReference>
<feature type="non-terminal residue" evidence="8">
    <location>
        <position position="222"/>
    </location>
</feature>
<evidence type="ECO:0000256" key="1">
    <source>
        <dbReference type="ARBA" id="ARBA00004138"/>
    </source>
</evidence>
<feature type="domain" description="Fibronectin type-III" evidence="7">
    <location>
        <begin position="39"/>
        <end position="145"/>
    </location>
</feature>
<dbReference type="InterPro" id="IPR003961">
    <property type="entry name" value="FN3_dom"/>
</dbReference>
<reference evidence="8" key="1">
    <citation type="submission" date="2021-05" db="EMBL/GenBank/DDBJ databases">
        <title>Energy efficiency and biological interactions define the core microbiome of deep oligotrophic groundwater.</title>
        <authorList>
            <person name="Mehrshad M."/>
            <person name="Lopez-Fernandez M."/>
            <person name="Bell E."/>
            <person name="Bernier-Latmani R."/>
            <person name="Bertilsson S."/>
            <person name="Dopson M."/>
        </authorList>
    </citation>
    <scope>NUCLEOTIDE SEQUENCE</scope>
    <source>
        <strain evidence="8">Modern_marine.mb.64</strain>
    </source>
</reference>
<feature type="signal peptide" evidence="6">
    <location>
        <begin position="1"/>
        <end position="25"/>
    </location>
</feature>
<dbReference type="Pfam" id="PF00041">
    <property type="entry name" value="fn3"/>
    <property type="match status" value="1"/>
</dbReference>
<name>A0A948W6P6_UNCEI</name>
<keyword evidence="5" id="KW-0966">Cell projection</keyword>
<dbReference type="EMBL" id="JAHJDP010000038">
    <property type="protein sequence ID" value="MBU2690866.1"/>
    <property type="molecule type" value="Genomic_DNA"/>
</dbReference>
<evidence type="ECO:0000256" key="2">
    <source>
        <dbReference type="ARBA" id="ARBA00004496"/>
    </source>
</evidence>
<comment type="subcellular location">
    <subcellularLocation>
        <location evidence="1">Cell projection</location>
        <location evidence="1">Cilium</location>
    </subcellularLocation>
    <subcellularLocation>
        <location evidence="2">Cytoplasm</location>
    </subcellularLocation>
</comment>
<organism evidence="8 9">
    <name type="scientific">Eiseniibacteriota bacterium</name>
    <dbReference type="NCBI Taxonomy" id="2212470"/>
    <lineage>
        <taxon>Bacteria</taxon>
        <taxon>Candidatus Eiseniibacteriota</taxon>
    </lineage>
</organism>
<dbReference type="SMART" id="SM00060">
    <property type="entry name" value="FN3"/>
    <property type="match status" value="1"/>
</dbReference>
<accession>A0A948W6P6</accession>
<dbReference type="PROSITE" id="PS50853">
    <property type="entry name" value="FN3"/>
    <property type="match status" value="1"/>
</dbReference>
<protein>
    <submittedName>
        <fullName evidence="8">Fibronectin type III domain-containing protein</fullName>
    </submittedName>
</protein>
<keyword evidence="3" id="KW-0963">Cytoplasm</keyword>
<dbReference type="Gene3D" id="2.60.40.10">
    <property type="entry name" value="Immunoglobulins"/>
    <property type="match status" value="2"/>
</dbReference>
<sequence>MLACYQRVYCIIACLLGVLITGCGDDGGTSPTDTAPPATISNLTVQTITQTTATLTWTAPGDDGTSGQAASYDLRYSPVLGAAFQWDQAIQATGEPSPHAAGSQETFIINGLTADTDYTFAVKAADEKQNWSGLSNLAQAHAPAGGVVCAVEPTALIFGQVNLGSTADLSFSITNNGTGTLSGSVSESCSLFSIVSGSGAYALATGQSQTVTVRYAPTEAGN</sequence>
<proteinExistence type="predicted"/>
<keyword evidence="4" id="KW-0969">Cilium</keyword>
<evidence type="ECO:0000259" key="7">
    <source>
        <dbReference type="PROSITE" id="PS50853"/>
    </source>
</evidence>
<dbReference type="Pfam" id="PF22544">
    <property type="entry name" value="HYDIN_VesB_CFA65-like_Ig"/>
    <property type="match status" value="1"/>
</dbReference>
<gene>
    <name evidence="8" type="ORF">KJ970_08035</name>
</gene>
<dbReference type="Proteomes" id="UP000777784">
    <property type="component" value="Unassembled WGS sequence"/>
</dbReference>
<dbReference type="AlphaFoldDB" id="A0A948W6P6"/>
<comment type="caution">
    <text evidence="8">The sequence shown here is derived from an EMBL/GenBank/DDBJ whole genome shotgun (WGS) entry which is preliminary data.</text>
</comment>
<dbReference type="PROSITE" id="PS51257">
    <property type="entry name" value="PROKAR_LIPOPROTEIN"/>
    <property type="match status" value="1"/>
</dbReference>
<feature type="chain" id="PRO_5036978111" evidence="6">
    <location>
        <begin position="26"/>
        <end position="222"/>
    </location>
</feature>
<dbReference type="GO" id="GO:0005737">
    <property type="term" value="C:cytoplasm"/>
    <property type="evidence" value="ECO:0007669"/>
    <property type="project" value="UniProtKB-SubCell"/>
</dbReference>
<keyword evidence="6" id="KW-0732">Signal</keyword>
<dbReference type="InterPro" id="IPR036116">
    <property type="entry name" value="FN3_sf"/>
</dbReference>
<evidence type="ECO:0000256" key="5">
    <source>
        <dbReference type="ARBA" id="ARBA00023273"/>
    </source>
</evidence>
<dbReference type="InterPro" id="IPR053879">
    <property type="entry name" value="HYDIN_VesB_CFA65-like_Ig"/>
</dbReference>
<evidence type="ECO:0000256" key="6">
    <source>
        <dbReference type="SAM" id="SignalP"/>
    </source>
</evidence>
<evidence type="ECO:0000256" key="3">
    <source>
        <dbReference type="ARBA" id="ARBA00022490"/>
    </source>
</evidence>
<dbReference type="SUPFAM" id="SSF49265">
    <property type="entry name" value="Fibronectin type III"/>
    <property type="match status" value="1"/>
</dbReference>
<evidence type="ECO:0000256" key="4">
    <source>
        <dbReference type="ARBA" id="ARBA00023069"/>
    </source>
</evidence>
<evidence type="ECO:0000313" key="8">
    <source>
        <dbReference type="EMBL" id="MBU2690866.1"/>
    </source>
</evidence>